<dbReference type="EMBL" id="JAOEET010000031">
    <property type="protein sequence ID" value="MDH0568129.1"/>
    <property type="molecule type" value="Genomic_DNA"/>
</dbReference>
<sequence length="68" mass="7921">MTSDLPMDQKIPELRNIEGTKPEVFTKQRAKVRQGENSRKNAVYELYMSILRLVSTQHGREQQFVDAL</sequence>
<name>A0AB35L283_ECTOL</name>
<gene>
    <name evidence="1" type="ORF">N7671_13020</name>
</gene>
<dbReference type="AlphaFoldDB" id="A0AB35L283"/>
<evidence type="ECO:0000313" key="1">
    <source>
        <dbReference type="EMBL" id="MDH0568129.1"/>
    </source>
</evidence>
<protein>
    <submittedName>
        <fullName evidence="1">Uncharacterized protein</fullName>
    </submittedName>
</protein>
<comment type="caution">
    <text evidence="1">The sequence shown here is derived from an EMBL/GenBank/DDBJ whole genome shotgun (WGS) entry which is preliminary data.</text>
</comment>
<proteinExistence type="predicted"/>
<organism evidence="1 2">
    <name type="scientific">Ectopseudomonas oleovorans</name>
    <name type="common">Pseudomonas oleovorans</name>
    <dbReference type="NCBI Taxonomy" id="301"/>
    <lineage>
        <taxon>Bacteria</taxon>
        <taxon>Pseudomonadati</taxon>
        <taxon>Pseudomonadota</taxon>
        <taxon>Gammaproteobacteria</taxon>
        <taxon>Pseudomonadales</taxon>
        <taxon>Pseudomonadaceae</taxon>
        <taxon>Ectopseudomonas</taxon>
    </lineage>
</organism>
<evidence type="ECO:0000313" key="2">
    <source>
        <dbReference type="Proteomes" id="UP001159292"/>
    </source>
</evidence>
<accession>A0AB35L283</accession>
<reference evidence="1" key="1">
    <citation type="submission" date="2022-09" db="EMBL/GenBank/DDBJ databases">
        <title>Intensive care unit water sources are persistently colonized with multi-drug resistant bacteria and are the site of extensive horizontal gene transfer of antibiotic resistance genes.</title>
        <authorList>
            <person name="Diorio-Toth L."/>
        </authorList>
    </citation>
    <scope>NUCLEOTIDE SEQUENCE</scope>
    <source>
        <strain evidence="1">GD04000</strain>
    </source>
</reference>
<dbReference type="Proteomes" id="UP001159292">
    <property type="component" value="Unassembled WGS sequence"/>
</dbReference>
<dbReference type="RefSeq" id="WP_137088551.1">
    <property type="nucleotide sequence ID" value="NZ_JANKBU010000006.1"/>
</dbReference>